<accession>A0A1R3KR08</accession>
<dbReference type="Gramene" id="OMP09497">
    <property type="protein sequence ID" value="OMP09497"/>
    <property type="gene ID" value="CCACVL1_01058"/>
</dbReference>
<comment type="caution">
    <text evidence="2">The sequence shown here is derived from an EMBL/GenBank/DDBJ whole genome shotgun (WGS) entry which is preliminary data.</text>
</comment>
<evidence type="ECO:0000256" key="1">
    <source>
        <dbReference type="SAM" id="Phobius"/>
    </source>
</evidence>
<dbReference type="EMBL" id="AWWV01003183">
    <property type="protein sequence ID" value="OMP09497.1"/>
    <property type="molecule type" value="Genomic_DNA"/>
</dbReference>
<feature type="non-terminal residue" evidence="2">
    <location>
        <position position="1"/>
    </location>
</feature>
<evidence type="ECO:0000313" key="3">
    <source>
        <dbReference type="Proteomes" id="UP000188268"/>
    </source>
</evidence>
<evidence type="ECO:0000313" key="2">
    <source>
        <dbReference type="EMBL" id="OMP09497.1"/>
    </source>
</evidence>
<feature type="transmembrane region" description="Helical" evidence="1">
    <location>
        <begin position="6"/>
        <end position="31"/>
    </location>
</feature>
<name>A0A1R3KR08_COCAP</name>
<dbReference type="AlphaFoldDB" id="A0A1R3KR08"/>
<reference evidence="2 3" key="1">
    <citation type="submission" date="2013-09" db="EMBL/GenBank/DDBJ databases">
        <title>Corchorus capsularis genome sequencing.</title>
        <authorList>
            <person name="Alam M."/>
            <person name="Haque M.S."/>
            <person name="Islam M.S."/>
            <person name="Emdad E.M."/>
            <person name="Islam M.M."/>
            <person name="Ahmed B."/>
            <person name="Halim A."/>
            <person name="Hossen Q.M.M."/>
            <person name="Hossain M.Z."/>
            <person name="Ahmed R."/>
            <person name="Khan M.M."/>
            <person name="Islam R."/>
            <person name="Rashid M.M."/>
            <person name="Khan S.A."/>
            <person name="Rahman M.S."/>
            <person name="Alam M."/>
        </authorList>
    </citation>
    <scope>NUCLEOTIDE SEQUENCE [LARGE SCALE GENOMIC DNA]</scope>
    <source>
        <strain evidence="3">cv. CVL-1</strain>
        <tissue evidence="2">Whole seedling</tissue>
    </source>
</reference>
<keyword evidence="1" id="KW-0812">Transmembrane</keyword>
<sequence length="45" mass="5267">EAVAQVLLLLLKVFLPAQLLWLHLQLALIWLKHWHRGLLVLVHLP</sequence>
<keyword evidence="1" id="KW-0472">Membrane</keyword>
<keyword evidence="1" id="KW-1133">Transmembrane helix</keyword>
<protein>
    <submittedName>
        <fullName evidence="2">Uncharacterized protein</fullName>
    </submittedName>
</protein>
<keyword evidence="3" id="KW-1185">Reference proteome</keyword>
<gene>
    <name evidence="2" type="ORF">CCACVL1_01058</name>
</gene>
<dbReference type="Proteomes" id="UP000188268">
    <property type="component" value="Unassembled WGS sequence"/>
</dbReference>
<organism evidence="2 3">
    <name type="scientific">Corchorus capsularis</name>
    <name type="common">Jute</name>
    <dbReference type="NCBI Taxonomy" id="210143"/>
    <lineage>
        <taxon>Eukaryota</taxon>
        <taxon>Viridiplantae</taxon>
        <taxon>Streptophyta</taxon>
        <taxon>Embryophyta</taxon>
        <taxon>Tracheophyta</taxon>
        <taxon>Spermatophyta</taxon>
        <taxon>Magnoliopsida</taxon>
        <taxon>eudicotyledons</taxon>
        <taxon>Gunneridae</taxon>
        <taxon>Pentapetalae</taxon>
        <taxon>rosids</taxon>
        <taxon>malvids</taxon>
        <taxon>Malvales</taxon>
        <taxon>Malvaceae</taxon>
        <taxon>Grewioideae</taxon>
        <taxon>Apeibeae</taxon>
        <taxon>Corchorus</taxon>
    </lineage>
</organism>
<feature type="non-terminal residue" evidence="2">
    <location>
        <position position="45"/>
    </location>
</feature>
<proteinExistence type="predicted"/>